<dbReference type="RefSeq" id="WP_128686218.1">
    <property type="nucleotide sequence ID" value="NZ_CP029684.2"/>
</dbReference>
<feature type="transmembrane region" description="Helical" evidence="1">
    <location>
        <begin position="377"/>
        <end position="394"/>
    </location>
</feature>
<protein>
    <submittedName>
        <fullName evidence="3">PH domain-containing protein</fullName>
    </submittedName>
</protein>
<proteinExistence type="predicted"/>
<feature type="transmembrane region" description="Helical" evidence="1">
    <location>
        <begin position="218"/>
        <end position="241"/>
    </location>
</feature>
<dbReference type="PIRSF" id="PIRSF026631">
    <property type="entry name" value="UCP026631"/>
    <property type="match status" value="1"/>
</dbReference>
<dbReference type="Pfam" id="PF03703">
    <property type="entry name" value="bPH_2"/>
    <property type="match status" value="3"/>
</dbReference>
<evidence type="ECO:0000256" key="1">
    <source>
        <dbReference type="SAM" id="Phobius"/>
    </source>
</evidence>
<keyword evidence="1" id="KW-1133">Transmembrane helix</keyword>
<name>A0ABX5QM56_9LACO</name>
<dbReference type="PANTHER" id="PTHR34473:SF2">
    <property type="entry name" value="UPF0699 TRANSMEMBRANE PROTEIN YDBT"/>
    <property type="match status" value="1"/>
</dbReference>
<dbReference type="EMBL" id="CP029684">
    <property type="protein sequence ID" value="QAS69788.1"/>
    <property type="molecule type" value="Genomic_DNA"/>
</dbReference>
<keyword evidence="1" id="KW-0812">Transmembrane</keyword>
<feature type="transmembrane region" description="Helical" evidence="1">
    <location>
        <begin position="12"/>
        <end position="32"/>
    </location>
</feature>
<organism evidence="3 4">
    <name type="scientific">Oenococcus sicerae</name>
    <dbReference type="NCBI Taxonomy" id="2203724"/>
    <lineage>
        <taxon>Bacteria</taxon>
        <taxon>Bacillati</taxon>
        <taxon>Bacillota</taxon>
        <taxon>Bacilli</taxon>
        <taxon>Lactobacillales</taxon>
        <taxon>Lactobacillaceae</taxon>
        <taxon>Oenococcus</taxon>
    </lineage>
</organism>
<feature type="transmembrane region" description="Helical" evidence="1">
    <location>
        <begin position="44"/>
        <end position="66"/>
    </location>
</feature>
<feature type="transmembrane region" description="Helical" evidence="1">
    <location>
        <begin position="176"/>
        <end position="198"/>
    </location>
</feature>
<feature type="domain" description="YdbS-like PH" evidence="2">
    <location>
        <begin position="404"/>
        <end position="478"/>
    </location>
</feature>
<evidence type="ECO:0000313" key="4">
    <source>
        <dbReference type="Proteomes" id="UP000286907"/>
    </source>
</evidence>
<evidence type="ECO:0000259" key="2">
    <source>
        <dbReference type="Pfam" id="PF03703"/>
    </source>
</evidence>
<dbReference type="InterPro" id="IPR014529">
    <property type="entry name" value="UCP026631"/>
</dbReference>
<reference evidence="3 4" key="1">
    <citation type="journal article" date="2019" name="Syst. Appl. Microbiol.">
        <title>Oenococcus sicerae sp. nov., isolated from French cider.</title>
        <authorList>
            <person name="Cousin F.J."/>
            <person name="Le Guellec R."/>
            <person name="Chagnot C."/>
            <person name="Goux D."/>
            <person name="Dalmasso M."/>
            <person name="Laplace J.M."/>
            <person name="Cretenet M."/>
        </authorList>
    </citation>
    <scope>NUCLEOTIDE SEQUENCE [LARGE SCALE GENOMIC DNA]</scope>
    <source>
        <strain evidence="3 4">UCMA 15228</strain>
    </source>
</reference>
<gene>
    <name evidence="3" type="ORF">DLJ48_04260</name>
</gene>
<feature type="domain" description="YdbS-like PH" evidence="2">
    <location>
        <begin position="247"/>
        <end position="305"/>
    </location>
</feature>
<dbReference type="PANTHER" id="PTHR34473">
    <property type="entry name" value="UPF0699 TRANSMEMBRANE PROTEIN YDBS"/>
    <property type="match status" value="1"/>
</dbReference>
<dbReference type="InterPro" id="IPR005182">
    <property type="entry name" value="YdbS-like_PH"/>
</dbReference>
<keyword evidence="1" id="KW-0472">Membrane</keyword>
<sequence>MTKASHLHPFSIIGFIYKNLRSTWYLWIYMFFNVKFDNTADSLISLAELAAVLLVFIMMPIVRYYCLTYEFNDNSLTIHSGLFVRQHNHIPYSRIQTIQHKQWFFLKPFNLESLAIETAGHNDGKAEAQLAVIPVKTAHLIEQLNRRSSQVVSTETIEADHVVEPQAVYDITANDLSLYAITSVGLIPALIAVGSIMSQLDRFLPDHYVKAANNYFNHLSLSIALLLFVLIAILSLIVSYLRIVLRYYHFQLTKTDQKLTTIGGFFQRNTVTTPINRIQAVCIKQSILRQWLKLATVNTIIASNAAKSEDDHDDLLVIPVISNKLVFNKIHAFISWLPAINPNLNHLSVNKIYYFIRNAVIISLLPIGLAIYFWRPFGYAALLLLAVAASLGYYKSRQTAFAQVGDQQLVLQVGRLWTKELYFLPWQNIQSINYHRTVWMVHKNLAHLTINIRHGNSNQAIQLRYLSDQTANSIYNWYLRRHA</sequence>
<feature type="domain" description="YdbS-like PH" evidence="2">
    <location>
        <begin position="64"/>
        <end position="140"/>
    </location>
</feature>
<dbReference type="Proteomes" id="UP000286907">
    <property type="component" value="Chromosome"/>
</dbReference>
<evidence type="ECO:0000313" key="3">
    <source>
        <dbReference type="EMBL" id="QAS69788.1"/>
    </source>
</evidence>
<accession>A0ABX5QM56</accession>
<feature type="transmembrane region" description="Helical" evidence="1">
    <location>
        <begin position="352"/>
        <end position="371"/>
    </location>
</feature>
<keyword evidence="4" id="KW-1185">Reference proteome</keyword>